<keyword evidence="2 5" id="KW-0812">Transmembrane</keyword>
<keyword evidence="3 5" id="KW-1133">Transmembrane helix</keyword>
<evidence type="ECO:0000256" key="1">
    <source>
        <dbReference type="ARBA" id="ARBA00004141"/>
    </source>
</evidence>
<keyword evidence="7" id="KW-0378">Hydrolase</keyword>
<feature type="transmembrane region" description="Helical" evidence="5">
    <location>
        <begin position="154"/>
        <end position="173"/>
    </location>
</feature>
<dbReference type="RefSeq" id="WP_425570842.1">
    <property type="nucleotide sequence ID" value="NZ_BAABJQ010000005.1"/>
</dbReference>
<feature type="transmembrane region" description="Helical" evidence="5">
    <location>
        <begin position="131"/>
        <end position="147"/>
    </location>
</feature>
<feature type="transmembrane region" description="Helical" evidence="5">
    <location>
        <begin position="185"/>
        <end position="202"/>
    </location>
</feature>
<dbReference type="Proteomes" id="UP001501570">
    <property type="component" value="Unassembled WGS sequence"/>
</dbReference>
<comment type="caution">
    <text evidence="7">The sequence shown here is derived from an EMBL/GenBank/DDBJ whole genome shotgun (WGS) entry which is preliminary data.</text>
</comment>
<dbReference type="InterPro" id="IPR050925">
    <property type="entry name" value="Rhomboid_protease_S54"/>
</dbReference>
<gene>
    <name evidence="7" type="ORF">GCM10023322_23780</name>
</gene>
<comment type="subcellular location">
    <subcellularLocation>
        <location evidence="1">Membrane</location>
        <topology evidence="1">Multi-pass membrane protein</topology>
    </subcellularLocation>
</comment>
<dbReference type="InterPro" id="IPR022764">
    <property type="entry name" value="Peptidase_S54_rhomboid_dom"/>
</dbReference>
<evidence type="ECO:0000256" key="2">
    <source>
        <dbReference type="ARBA" id="ARBA00022692"/>
    </source>
</evidence>
<dbReference type="EMBL" id="BAABJQ010000005">
    <property type="protein sequence ID" value="GAA5183752.1"/>
    <property type="molecule type" value="Genomic_DNA"/>
</dbReference>
<proteinExistence type="predicted"/>
<sequence>MSLNPPVPDPESDPNSFGTVAFYAALGKAFVAMCGVVVGLFLIEVLNHADGNRLNALGGIHPHSLDGIDGIVFAPFLHASFAHFYSNAVPLLLTGTFALAIGVKRFLGVTVLIALVSGLGVWFIGSPNTRVVGASGVILGYIGFLLVRGIVERSWWGIAVGLLIGLLYGTQIFGDITPTNEQVSWQAHLFGLIGGVIAAILFRRRRPRPVTPREPEPLVNPTLDLPSLD</sequence>
<dbReference type="PANTHER" id="PTHR43731:SF9">
    <property type="entry name" value="SLR1461 PROTEIN"/>
    <property type="match status" value="1"/>
</dbReference>
<dbReference type="InterPro" id="IPR035952">
    <property type="entry name" value="Rhomboid-like_sf"/>
</dbReference>
<evidence type="ECO:0000313" key="8">
    <source>
        <dbReference type="Proteomes" id="UP001501570"/>
    </source>
</evidence>
<dbReference type="GO" id="GO:0008233">
    <property type="term" value="F:peptidase activity"/>
    <property type="evidence" value="ECO:0007669"/>
    <property type="project" value="UniProtKB-KW"/>
</dbReference>
<keyword evidence="4 5" id="KW-0472">Membrane</keyword>
<protein>
    <submittedName>
        <fullName evidence="7">Rhomboid family intramembrane serine protease</fullName>
    </submittedName>
</protein>
<feature type="domain" description="Peptidase S54 rhomboid" evidence="6">
    <location>
        <begin position="71"/>
        <end position="204"/>
    </location>
</feature>
<name>A0ABP9RR25_9ACTN</name>
<evidence type="ECO:0000259" key="6">
    <source>
        <dbReference type="Pfam" id="PF01694"/>
    </source>
</evidence>
<dbReference type="Pfam" id="PF01694">
    <property type="entry name" value="Rhomboid"/>
    <property type="match status" value="1"/>
</dbReference>
<dbReference type="SUPFAM" id="SSF144091">
    <property type="entry name" value="Rhomboid-like"/>
    <property type="match status" value="1"/>
</dbReference>
<organism evidence="7 8">
    <name type="scientific">Rugosimonospora acidiphila</name>
    <dbReference type="NCBI Taxonomy" id="556531"/>
    <lineage>
        <taxon>Bacteria</taxon>
        <taxon>Bacillati</taxon>
        <taxon>Actinomycetota</taxon>
        <taxon>Actinomycetes</taxon>
        <taxon>Micromonosporales</taxon>
        <taxon>Micromonosporaceae</taxon>
        <taxon>Rugosimonospora</taxon>
    </lineage>
</organism>
<dbReference type="Gene3D" id="1.20.1540.10">
    <property type="entry name" value="Rhomboid-like"/>
    <property type="match status" value="1"/>
</dbReference>
<feature type="transmembrane region" description="Helical" evidence="5">
    <location>
        <begin position="20"/>
        <end position="43"/>
    </location>
</feature>
<evidence type="ECO:0000256" key="5">
    <source>
        <dbReference type="SAM" id="Phobius"/>
    </source>
</evidence>
<accession>A0ABP9RR25</accession>
<reference evidence="8" key="1">
    <citation type="journal article" date="2019" name="Int. J. Syst. Evol. Microbiol.">
        <title>The Global Catalogue of Microorganisms (GCM) 10K type strain sequencing project: providing services to taxonomists for standard genome sequencing and annotation.</title>
        <authorList>
            <consortium name="The Broad Institute Genomics Platform"/>
            <consortium name="The Broad Institute Genome Sequencing Center for Infectious Disease"/>
            <person name="Wu L."/>
            <person name="Ma J."/>
        </authorList>
    </citation>
    <scope>NUCLEOTIDE SEQUENCE [LARGE SCALE GENOMIC DNA]</scope>
    <source>
        <strain evidence="8">JCM 18304</strain>
    </source>
</reference>
<evidence type="ECO:0000313" key="7">
    <source>
        <dbReference type="EMBL" id="GAA5183752.1"/>
    </source>
</evidence>
<dbReference type="PANTHER" id="PTHR43731">
    <property type="entry name" value="RHOMBOID PROTEASE"/>
    <property type="match status" value="1"/>
</dbReference>
<dbReference type="GO" id="GO:0006508">
    <property type="term" value="P:proteolysis"/>
    <property type="evidence" value="ECO:0007669"/>
    <property type="project" value="UniProtKB-KW"/>
</dbReference>
<feature type="transmembrane region" description="Helical" evidence="5">
    <location>
        <begin position="106"/>
        <end position="125"/>
    </location>
</feature>
<keyword evidence="8" id="KW-1185">Reference proteome</keyword>
<evidence type="ECO:0000256" key="3">
    <source>
        <dbReference type="ARBA" id="ARBA00022989"/>
    </source>
</evidence>
<evidence type="ECO:0000256" key="4">
    <source>
        <dbReference type="ARBA" id="ARBA00023136"/>
    </source>
</evidence>
<keyword evidence="7" id="KW-0645">Protease</keyword>